<evidence type="ECO:0000313" key="2">
    <source>
        <dbReference type="Proteomes" id="UP000015102"/>
    </source>
</evidence>
<reference evidence="2" key="1">
    <citation type="submission" date="2013-02" db="EMBL/GenBank/DDBJ databases">
        <authorList>
            <person name="Hughes D."/>
        </authorList>
    </citation>
    <scope>NUCLEOTIDE SEQUENCE</scope>
    <source>
        <strain>Durham</strain>
        <strain evidence="2">NC isolate 2 -- Noor lab</strain>
    </source>
</reference>
<organism evidence="1 2">
    <name type="scientific">Megaselia scalaris</name>
    <name type="common">Humpbacked fly</name>
    <name type="synonym">Phora scalaris</name>
    <dbReference type="NCBI Taxonomy" id="36166"/>
    <lineage>
        <taxon>Eukaryota</taxon>
        <taxon>Metazoa</taxon>
        <taxon>Ecdysozoa</taxon>
        <taxon>Arthropoda</taxon>
        <taxon>Hexapoda</taxon>
        <taxon>Insecta</taxon>
        <taxon>Pterygota</taxon>
        <taxon>Neoptera</taxon>
        <taxon>Endopterygota</taxon>
        <taxon>Diptera</taxon>
        <taxon>Brachycera</taxon>
        <taxon>Muscomorpha</taxon>
        <taxon>Platypezoidea</taxon>
        <taxon>Phoridae</taxon>
        <taxon>Megaseliini</taxon>
        <taxon>Megaselia</taxon>
    </lineage>
</organism>
<proteinExistence type="predicted"/>
<dbReference type="AlphaFoldDB" id="T1GZ46"/>
<name>T1GZ46_MEGSC</name>
<dbReference type="EMBL" id="CAQQ02386531">
    <property type="status" value="NOT_ANNOTATED_CDS"/>
    <property type="molecule type" value="Genomic_DNA"/>
</dbReference>
<dbReference type="EMBL" id="CAQQ02386532">
    <property type="status" value="NOT_ANNOTATED_CDS"/>
    <property type="molecule type" value="Genomic_DNA"/>
</dbReference>
<reference evidence="1" key="2">
    <citation type="submission" date="2015-06" db="UniProtKB">
        <authorList>
            <consortium name="EnsemblMetazoa"/>
        </authorList>
    </citation>
    <scope>IDENTIFICATION</scope>
</reference>
<accession>T1GZ46</accession>
<protein>
    <submittedName>
        <fullName evidence="1">Uncharacterized protein</fullName>
    </submittedName>
</protein>
<evidence type="ECO:0000313" key="1">
    <source>
        <dbReference type="EnsemblMetazoa" id="MESCA009139-PA"/>
    </source>
</evidence>
<dbReference type="Proteomes" id="UP000015102">
    <property type="component" value="Unassembled WGS sequence"/>
</dbReference>
<dbReference type="EnsemblMetazoa" id="MESCA009139-RA">
    <property type="protein sequence ID" value="MESCA009139-PA"/>
    <property type="gene ID" value="MESCA009139"/>
</dbReference>
<sequence>MDFRALSSSSTAASPLPPCLFFMFFLLENHQGEVNVFPGVKTENEKWEVDNSLADTDMSLTDQNMSIWVDLVNPMKT</sequence>
<dbReference type="HOGENOM" id="CLU_2640938_0_0_1"/>
<dbReference type="EMBL" id="CAQQ02386530">
    <property type="status" value="NOT_ANNOTATED_CDS"/>
    <property type="molecule type" value="Genomic_DNA"/>
</dbReference>
<keyword evidence="2" id="KW-1185">Reference proteome</keyword>